<name>A0ABV0JCM9_9CYAN</name>
<evidence type="ECO:0000313" key="2">
    <source>
        <dbReference type="Proteomes" id="UP001464891"/>
    </source>
</evidence>
<accession>A0ABV0JCM9</accession>
<dbReference type="Pfam" id="PF09684">
    <property type="entry name" value="Tail_P2_I"/>
    <property type="match status" value="1"/>
</dbReference>
<comment type="caution">
    <text evidence="1">The sequence shown here is derived from an EMBL/GenBank/DDBJ whole genome shotgun (WGS) entry which is preliminary data.</text>
</comment>
<sequence length="499" mass="56182">MPYSTRIYDELPLYARLADEQGVLAHVCEAYQPELDAILSRLERQEFFYNPDLTPERFLDWLGQFVGLAPIGEHWLGLGLNPDWPAQQKRTVIARAWRYWQLKGTEWGVREALALWLQWEESHSRDRLAINLPFGKSPTAHPPKWWDYVTTYDAWLTQTWEERQQFGSGDYPQTYKPDWFSLESSDWFWEYGKVWTDRTLDQVNANPIDSPGSALGPDRPWMHLHPEVQDWNRLFPDVLDLNLEIWSAQTQPTTFGWLDFEETSPVLLQRNANLPQQQTVREFEILGFQYDDLLPFSALDVQPEPFSIAEEQVEFGIWGELGWGDTYEDGWWYTAPRLITIQTITTESPTANLYVQASPLQGAAELELALETVSSVIEAPAIGGTSAIELQTAELVIEASAIGGQVGDLEEELLTADQPAEARSLGGTDSLALSTADQAAEARSLGGTDSLALSTADQAAEARSLSGTDSLALSTADQAVNTSSFNARIYDWFFSTACL</sequence>
<organism evidence="1 2">
    <name type="scientific">Trichocoleus desertorum GB2-A4</name>
    <dbReference type="NCBI Taxonomy" id="2933944"/>
    <lineage>
        <taxon>Bacteria</taxon>
        <taxon>Bacillati</taxon>
        <taxon>Cyanobacteriota</taxon>
        <taxon>Cyanophyceae</taxon>
        <taxon>Leptolyngbyales</taxon>
        <taxon>Trichocoleusaceae</taxon>
        <taxon>Trichocoleus</taxon>
    </lineage>
</organism>
<dbReference type="EMBL" id="JAMPKM010000015">
    <property type="protein sequence ID" value="MEP0819525.1"/>
    <property type="molecule type" value="Genomic_DNA"/>
</dbReference>
<dbReference type="RefSeq" id="WP_190440429.1">
    <property type="nucleotide sequence ID" value="NZ_JAMPKM010000015.1"/>
</dbReference>
<keyword evidence="2" id="KW-1185">Reference proteome</keyword>
<evidence type="ECO:0000313" key="1">
    <source>
        <dbReference type="EMBL" id="MEP0819525.1"/>
    </source>
</evidence>
<proteinExistence type="predicted"/>
<protein>
    <submittedName>
        <fullName evidence="1">Phage tail protein</fullName>
    </submittedName>
</protein>
<dbReference type="Proteomes" id="UP001464891">
    <property type="component" value="Unassembled WGS sequence"/>
</dbReference>
<dbReference type="InterPro" id="IPR006521">
    <property type="entry name" value="Tail_protein_I"/>
</dbReference>
<reference evidence="1 2" key="1">
    <citation type="submission" date="2022-04" db="EMBL/GenBank/DDBJ databases">
        <title>Positive selection, recombination, and allopatry shape intraspecific diversity of widespread and dominant cyanobacteria.</title>
        <authorList>
            <person name="Wei J."/>
            <person name="Shu W."/>
            <person name="Hu C."/>
        </authorList>
    </citation>
    <scope>NUCLEOTIDE SEQUENCE [LARGE SCALE GENOMIC DNA]</scope>
    <source>
        <strain evidence="1 2">GB2-A4</strain>
    </source>
</reference>
<gene>
    <name evidence="1" type="ORF">NC998_20720</name>
</gene>